<dbReference type="PANTHER" id="PTHR10039">
    <property type="entry name" value="AMELOGENIN"/>
    <property type="match status" value="1"/>
</dbReference>
<dbReference type="AlphaFoldDB" id="U4LXB4"/>
<dbReference type="EMBL" id="HF936516">
    <property type="protein sequence ID" value="CCX34328.1"/>
    <property type="molecule type" value="Genomic_DNA"/>
</dbReference>
<dbReference type="InterPro" id="IPR054471">
    <property type="entry name" value="GPIID_WHD"/>
</dbReference>
<organism evidence="2 3">
    <name type="scientific">Pyronema omphalodes (strain CBS 100304)</name>
    <name type="common">Pyronema confluens</name>
    <dbReference type="NCBI Taxonomy" id="1076935"/>
    <lineage>
        <taxon>Eukaryota</taxon>
        <taxon>Fungi</taxon>
        <taxon>Dikarya</taxon>
        <taxon>Ascomycota</taxon>
        <taxon>Pezizomycotina</taxon>
        <taxon>Pezizomycetes</taxon>
        <taxon>Pezizales</taxon>
        <taxon>Pyronemataceae</taxon>
        <taxon>Pyronema</taxon>
    </lineage>
</organism>
<dbReference type="Proteomes" id="UP000018144">
    <property type="component" value="Unassembled WGS sequence"/>
</dbReference>
<gene>
    <name evidence="2" type="ORF">PCON_03524</name>
</gene>
<keyword evidence="3" id="KW-1185">Reference proteome</keyword>
<accession>U4LXB4</accession>
<sequence>MTQEFKDNIVAEITSKSQEMFLLRALQNDAVLEKTTVKRRRDALKAMPKALNDAFELTVERIKSQGLDSAEQAMNILKWIFLAERPLTVDELGHALAVEPEDKDMELENIVDAKAVFEGCLGLIVLDGATSTLRLVHKSLQDYLQVQYDARLIFHDGH</sequence>
<dbReference type="Pfam" id="PF22939">
    <property type="entry name" value="WHD_GPIID"/>
    <property type="match status" value="1"/>
</dbReference>
<dbReference type="OMA" id="HSAMIEG"/>
<proteinExistence type="predicted"/>
<reference evidence="2 3" key="1">
    <citation type="journal article" date="2013" name="PLoS Genet.">
        <title>The genome and development-dependent transcriptomes of Pyronema confluens: a window into fungal evolution.</title>
        <authorList>
            <person name="Traeger S."/>
            <person name="Altegoer F."/>
            <person name="Freitag M."/>
            <person name="Gabaldon T."/>
            <person name="Kempken F."/>
            <person name="Kumar A."/>
            <person name="Marcet-Houben M."/>
            <person name="Poggeler S."/>
            <person name="Stajich J.E."/>
            <person name="Nowrousian M."/>
        </authorList>
    </citation>
    <scope>NUCLEOTIDE SEQUENCE [LARGE SCALE GENOMIC DNA]</scope>
    <source>
        <strain evidence="3">CBS 100304</strain>
        <tissue evidence="2">Vegetative mycelium</tissue>
    </source>
</reference>
<evidence type="ECO:0000313" key="2">
    <source>
        <dbReference type="EMBL" id="CCX34328.1"/>
    </source>
</evidence>
<evidence type="ECO:0000259" key="1">
    <source>
        <dbReference type="Pfam" id="PF22939"/>
    </source>
</evidence>
<name>U4LXB4_PYROM</name>
<dbReference type="OrthoDB" id="1577640at2759"/>
<protein>
    <submittedName>
        <fullName evidence="2">Similar to unnamed protein product [Aspergillus oryzae RIB40] acc. no. BAE57037</fullName>
    </submittedName>
</protein>
<evidence type="ECO:0000313" key="3">
    <source>
        <dbReference type="Proteomes" id="UP000018144"/>
    </source>
</evidence>
<dbReference type="STRING" id="1076935.U4LXB4"/>
<feature type="domain" description="GPI inositol-deacylase winged helix" evidence="1">
    <location>
        <begin position="66"/>
        <end position="145"/>
    </location>
</feature>
<dbReference type="eggNOG" id="ENOG502T205">
    <property type="taxonomic scope" value="Eukaryota"/>
</dbReference>
<dbReference type="PANTHER" id="PTHR10039:SF15">
    <property type="entry name" value="NACHT DOMAIN-CONTAINING PROTEIN"/>
    <property type="match status" value="1"/>
</dbReference>